<dbReference type="InterPro" id="IPR003806">
    <property type="entry name" value="ATP-grasp_PylC-type"/>
</dbReference>
<name>F0TCN7_METLA</name>
<dbReference type="EMBL" id="CP002551">
    <property type="protein sequence ID" value="ADZ10427.1"/>
    <property type="molecule type" value="Genomic_DNA"/>
</dbReference>
<keyword evidence="5" id="KW-1185">Reference proteome</keyword>
<reference evidence="5" key="1">
    <citation type="submission" date="2011-02" db="EMBL/GenBank/DDBJ databases">
        <title>Complete sequence of Methanobacterium sp. AL-21.</title>
        <authorList>
            <consortium name="US DOE Joint Genome Institute"/>
            <person name="Lucas S."/>
            <person name="Copeland A."/>
            <person name="Lapidus A."/>
            <person name="Cheng J.-F."/>
            <person name="Goodwin L."/>
            <person name="Pitluck S."/>
            <person name="Chertkov O."/>
            <person name="Detter J.C."/>
            <person name="Han C."/>
            <person name="Tapia R."/>
            <person name="Land M."/>
            <person name="Hauser L."/>
            <person name="Kyrpides N."/>
            <person name="Ivanova N."/>
            <person name="Mikhailova N."/>
            <person name="Pagani I."/>
            <person name="Cadillo-Quiroz H."/>
            <person name="Imachi H."/>
            <person name="Zinder S."/>
            <person name="Liu W."/>
            <person name="Woyke T."/>
        </authorList>
    </citation>
    <scope>NUCLEOTIDE SEQUENCE [LARGE SCALE GENOMIC DNA]</scope>
    <source>
        <strain evidence="5">AL-21</strain>
    </source>
</reference>
<dbReference type="Gene3D" id="3.30.470.20">
    <property type="entry name" value="ATP-grasp fold, B domain"/>
    <property type="match status" value="1"/>
</dbReference>
<dbReference type="GO" id="GO:0005524">
    <property type="term" value="F:ATP binding"/>
    <property type="evidence" value="ECO:0007669"/>
    <property type="project" value="UniProtKB-UniRule"/>
</dbReference>
<comment type="function">
    <text evidence="1">Catalyzes the synthesis of carbamoyl phosphate from ATP, ammonium and bicarbonate. Proceeds via a three-step mechanism, i.e. the phosphorylation of hydrogencarbonate to carboxyphosphate, a nucleophilic attack of ammonia on carboxyphosphate yielding carbamate, and the phosphorylation of carbamate forming carbamoyl phosphate.</text>
</comment>
<reference evidence="4 5" key="2">
    <citation type="journal article" date="2014" name="Int. J. Syst. Evol. Microbiol.">
        <title>Methanobacterium paludis sp. nov. and a novel strain of Methanobacterium lacus isolated from northern peatlands.</title>
        <authorList>
            <person name="Cadillo-Quiroz H."/>
            <person name="Brauer S.L."/>
            <person name="Goodson N."/>
            <person name="Yavitt J.B."/>
            <person name="Zinder S.H."/>
        </authorList>
    </citation>
    <scope>NUCLEOTIDE SEQUENCE [LARGE SCALE GENOMIC DNA]</scope>
    <source>
        <strain evidence="4 5">AL-21</strain>
    </source>
</reference>
<dbReference type="HAMAP" id="MF_02221">
    <property type="entry name" value="CPSase"/>
    <property type="match status" value="1"/>
</dbReference>
<accession>F0TCN7</accession>
<keyword evidence="1 2" id="KW-0067">ATP-binding</keyword>
<dbReference type="InterPro" id="IPR011761">
    <property type="entry name" value="ATP-grasp"/>
</dbReference>
<sequence>MKILFIGARLFDDVALYTKQNTIKTIITESNSESPNLKLSDQFFEVSRGMEEPMKIAIQEEVDGVVPLIGVDGPLVDVAKMKEILEKDHGIPVASSGVKAASICADKIKTKQFFVDNSIETPEFFKLSKNNNANLLTKLLSKSPVVLKQGSGQGGSGIKIVSKFEEVGNYFDGFDETLAEKFLEGYEVSIEVLRWNGKTIPLVPVHKGKTTINGLHPLKKVKKAPLDIDGVDNDLNNEEIRKIAIKIADTLNLEGTADIDLIFDMKTGKNYVIEINARPSGTRYITGAATNVYIMQELVKMVSGVWDPSELRDRIKNYSSIEVPVGSYSSSKNNYKFREFSGENSWIIHGPENHERITIRGDSMANAVKTAEDLKILLE</sequence>
<evidence type="ECO:0000259" key="3">
    <source>
        <dbReference type="PROSITE" id="PS50975"/>
    </source>
</evidence>
<dbReference type="GO" id="GO:0004087">
    <property type="term" value="F:carbamoyl-phosphate synthase (ammonia) activity"/>
    <property type="evidence" value="ECO:0007669"/>
    <property type="project" value="UniProtKB-UniRule"/>
</dbReference>
<dbReference type="AlphaFoldDB" id="F0TCN7"/>
<dbReference type="GO" id="GO:0000287">
    <property type="term" value="F:magnesium ion binding"/>
    <property type="evidence" value="ECO:0007669"/>
    <property type="project" value="UniProtKB-UniRule"/>
</dbReference>
<evidence type="ECO:0000256" key="1">
    <source>
        <dbReference type="HAMAP-Rule" id="MF_02221"/>
    </source>
</evidence>
<dbReference type="EC" id="6.3.4.16" evidence="1"/>
<dbReference type="GeneID" id="10278679"/>
<dbReference type="SUPFAM" id="SSF56059">
    <property type="entry name" value="Glutathione synthetase ATP-binding domain-like"/>
    <property type="match status" value="1"/>
</dbReference>
<dbReference type="HOGENOM" id="CLU_734905_0_0_2"/>
<dbReference type="PANTHER" id="PTHR23132">
    <property type="entry name" value="D-ALANINE--D-ALANINE LIGASE"/>
    <property type="match status" value="1"/>
</dbReference>
<dbReference type="Pfam" id="PF02655">
    <property type="entry name" value="ATP-grasp_3"/>
    <property type="match status" value="1"/>
</dbReference>
<dbReference type="GO" id="GO:0030145">
    <property type="term" value="F:manganese ion binding"/>
    <property type="evidence" value="ECO:0007669"/>
    <property type="project" value="UniProtKB-UniRule"/>
</dbReference>
<evidence type="ECO:0000256" key="2">
    <source>
        <dbReference type="PROSITE-ProRule" id="PRU00409"/>
    </source>
</evidence>
<feature type="domain" description="ATP-grasp" evidence="3">
    <location>
        <begin position="111"/>
        <end position="303"/>
    </location>
</feature>
<dbReference type="eggNOG" id="arCOG01596">
    <property type="taxonomic scope" value="Archaea"/>
</dbReference>
<dbReference type="Proteomes" id="UP000007490">
    <property type="component" value="Chromosome"/>
</dbReference>
<dbReference type="RefSeq" id="WP_013645778.1">
    <property type="nucleotide sequence ID" value="NC_015216.1"/>
</dbReference>
<evidence type="ECO:0000313" key="4">
    <source>
        <dbReference type="EMBL" id="ADZ10427.1"/>
    </source>
</evidence>
<dbReference type="PANTHER" id="PTHR23132:SF14">
    <property type="entry name" value="ATP-GRASP DOMAIN-CONTAINING PROTEIN"/>
    <property type="match status" value="1"/>
</dbReference>
<comment type="catalytic activity">
    <reaction evidence="1">
        <text>hydrogencarbonate + NH4(+) + 2 ATP = carbamoyl phosphate + 2 ADP + phosphate + 2 H(+)</text>
        <dbReference type="Rhea" id="RHEA:18029"/>
        <dbReference type="ChEBI" id="CHEBI:15378"/>
        <dbReference type="ChEBI" id="CHEBI:17544"/>
        <dbReference type="ChEBI" id="CHEBI:28938"/>
        <dbReference type="ChEBI" id="CHEBI:30616"/>
        <dbReference type="ChEBI" id="CHEBI:43474"/>
        <dbReference type="ChEBI" id="CHEBI:58228"/>
        <dbReference type="ChEBI" id="CHEBI:456216"/>
        <dbReference type="EC" id="6.3.4.16"/>
    </reaction>
</comment>
<comment type="cofactor">
    <cofactor evidence="1">
        <name>Mg(2+)</name>
        <dbReference type="ChEBI" id="CHEBI:18420"/>
    </cofactor>
    <cofactor evidence="1">
        <name>Mn(2+)</name>
        <dbReference type="ChEBI" id="CHEBI:29035"/>
    </cofactor>
    <text evidence="1">Binds 2 magnesium or manganese ions per subunit.</text>
</comment>
<dbReference type="KEGG" id="mel:Metbo_2213"/>
<proteinExistence type="inferred from homology"/>
<dbReference type="OrthoDB" id="11959at2157"/>
<keyword evidence="1" id="KW-0464">Manganese</keyword>
<dbReference type="STRING" id="877455.Metbo_2213"/>
<dbReference type="GO" id="GO:0008716">
    <property type="term" value="F:D-alanine-D-alanine ligase activity"/>
    <property type="evidence" value="ECO:0007669"/>
    <property type="project" value="TreeGrafter"/>
</dbReference>
<evidence type="ECO:0000313" key="5">
    <source>
        <dbReference type="Proteomes" id="UP000007490"/>
    </source>
</evidence>
<comment type="caution">
    <text evidence="1">Lacks conserved residue(s) required for the propagation of feature annotation.</text>
</comment>
<protein>
    <recommendedName>
        <fullName evidence="1">Carbamoyl-phosphate synthase</fullName>
        <ecNumber evidence="1">6.3.4.16</ecNumber>
    </recommendedName>
    <alternativeName>
        <fullName evidence="1">Carbamoyl phosphate synthetase</fullName>
        <shortName evidence="1">CPSase</shortName>
    </alternativeName>
</protein>
<keyword evidence="1" id="KW-0436">Ligase</keyword>
<keyword evidence="1 2" id="KW-0547">Nucleotide-binding</keyword>
<dbReference type="InterPro" id="IPR043673">
    <property type="entry name" value="CPSase_Archaea"/>
</dbReference>
<gene>
    <name evidence="4" type="ordered locus">Metbo_2213</name>
</gene>
<keyword evidence="1" id="KW-0479">Metal-binding</keyword>
<organism evidence="4 5">
    <name type="scientific">Methanobacterium lacus (strain AL-21)</name>
    <dbReference type="NCBI Taxonomy" id="877455"/>
    <lineage>
        <taxon>Archaea</taxon>
        <taxon>Methanobacteriati</taxon>
        <taxon>Methanobacteriota</taxon>
        <taxon>Methanomada group</taxon>
        <taxon>Methanobacteria</taxon>
        <taxon>Methanobacteriales</taxon>
        <taxon>Methanobacteriaceae</taxon>
        <taxon>Methanobacterium</taxon>
    </lineage>
</organism>
<dbReference type="PROSITE" id="PS50975">
    <property type="entry name" value="ATP_GRASP"/>
    <property type="match status" value="1"/>
</dbReference>
<keyword evidence="1" id="KW-0460">Magnesium</keyword>
<comment type="similarity">
    <text evidence="1">Belongs to the small carbamoyl-phosphate synthase family.</text>
</comment>